<dbReference type="EMBL" id="UZAM01011641">
    <property type="protein sequence ID" value="VDP17420.1"/>
    <property type="molecule type" value="Genomic_DNA"/>
</dbReference>
<feature type="region of interest" description="Disordered" evidence="1">
    <location>
        <begin position="77"/>
        <end position="150"/>
    </location>
</feature>
<keyword evidence="3" id="KW-1185">Reference proteome</keyword>
<organism evidence="4">
    <name type="scientific">Soboliphyme baturini</name>
    <dbReference type="NCBI Taxonomy" id="241478"/>
    <lineage>
        <taxon>Eukaryota</taxon>
        <taxon>Metazoa</taxon>
        <taxon>Ecdysozoa</taxon>
        <taxon>Nematoda</taxon>
        <taxon>Enoplea</taxon>
        <taxon>Dorylaimia</taxon>
        <taxon>Dioctophymatida</taxon>
        <taxon>Dioctophymatoidea</taxon>
        <taxon>Soboliphymatidae</taxon>
        <taxon>Soboliphyme</taxon>
    </lineage>
</organism>
<evidence type="ECO:0000313" key="3">
    <source>
        <dbReference type="Proteomes" id="UP000270296"/>
    </source>
</evidence>
<evidence type="ECO:0000313" key="4">
    <source>
        <dbReference type="WBParaSite" id="SBAD_0000880101-mRNA-1"/>
    </source>
</evidence>
<reference evidence="4" key="1">
    <citation type="submission" date="2016-06" db="UniProtKB">
        <authorList>
            <consortium name="WormBaseParasite"/>
        </authorList>
    </citation>
    <scope>IDENTIFICATION</scope>
</reference>
<dbReference type="Proteomes" id="UP000270296">
    <property type="component" value="Unassembled WGS sequence"/>
</dbReference>
<accession>A0A183IXZ2</accession>
<reference evidence="2 3" key="2">
    <citation type="submission" date="2018-11" db="EMBL/GenBank/DDBJ databases">
        <authorList>
            <consortium name="Pathogen Informatics"/>
        </authorList>
    </citation>
    <scope>NUCLEOTIDE SEQUENCE [LARGE SCALE GENOMIC DNA]</scope>
</reference>
<name>A0A183IXZ2_9BILA</name>
<proteinExistence type="predicted"/>
<sequence length="150" mass="16585">MGRAAGIDEMSSPPEMFKRYDVNDAYFEETSLKDSNRTRITVTADLQRSPLSAEASLCNAALYTSVSDALNQLTPYPTRTLPVNIPKPHNAEHDGGDNGIPPVPPCTPCSPLFWSSMQQQQQQQQNLRENVSASIMRGTRSANDQLMDDQ</sequence>
<evidence type="ECO:0000256" key="1">
    <source>
        <dbReference type="SAM" id="MobiDB-lite"/>
    </source>
</evidence>
<protein>
    <submittedName>
        <fullName evidence="2 4">Uncharacterized protein</fullName>
    </submittedName>
</protein>
<dbReference type="AlphaFoldDB" id="A0A183IXZ2"/>
<gene>
    <name evidence="2" type="ORF">SBAD_LOCUS8490</name>
</gene>
<dbReference type="WBParaSite" id="SBAD_0000880101-mRNA-1">
    <property type="protein sequence ID" value="SBAD_0000880101-mRNA-1"/>
    <property type="gene ID" value="SBAD_0000880101"/>
</dbReference>
<evidence type="ECO:0000313" key="2">
    <source>
        <dbReference type="EMBL" id="VDP17420.1"/>
    </source>
</evidence>